<dbReference type="SUPFAM" id="SSF50685">
    <property type="entry name" value="Barwin-like endoglucanases"/>
    <property type="match status" value="1"/>
</dbReference>
<dbReference type="InterPro" id="IPR010611">
    <property type="entry name" value="3D_dom"/>
</dbReference>
<evidence type="ECO:0000256" key="3">
    <source>
        <dbReference type="ARBA" id="ARBA00022801"/>
    </source>
</evidence>
<dbReference type="InterPro" id="IPR056937">
    <property type="entry name" value="YqbQ/XkdQ"/>
</dbReference>
<dbReference type="PANTHER" id="PTHR47053:SF1">
    <property type="entry name" value="MUREIN DD-ENDOPEPTIDASE MEPH-RELATED"/>
    <property type="match status" value="1"/>
</dbReference>
<dbReference type="PROSITE" id="PS51935">
    <property type="entry name" value="NLPC_P60"/>
    <property type="match status" value="1"/>
</dbReference>
<evidence type="ECO:0000259" key="5">
    <source>
        <dbReference type="PROSITE" id="PS51935"/>
    </source>
</evidence>
<sequence>MSVSLRYYSSSDTYVKLTELVTSINWSGETTQASRSCEVSMSNTTNGATKAVNVEVGKDIRLYKDGTEIFRGVIFNTEIASDGSFSFTAYDYNYYLTKNTDSMKFVKQKASQIIRTICKKFDIPYGNVDDTGYVIPKLILRNKSIYDMITIALTETRKKTGRVFLLGNEGGKLVLHERKSQVKRVTIKDGSNLLSANYSESIEDLRNSVRITGKSGEESKGVTVSDSASIKKYGLMREKEHESEKSDAQLKPIANALLKELNKVAKESNVDALGEKSIISGKMVQVSEKMTGISGGFYVITDSHTFEPNGLHSMSLTVSKTLELNELEYEPPEEPAKVTASSGGSGSIEGKKVQGIAYQTGWISTAYAPSLGGINGSGTGLTASSTKVVEGRTIAVDPDVIPLGSVVAVYVPSANEYSGLYLAEDTGGAIKNKKIDIAVKASKAKAFGVRNIQVSVLERGSGRADARSKAAKWSSIESKWKQKLAANAEAGSASLDKAASVVKLARSFKGQIRYVFGGKSITNGTGDCSGFTYYVYKKAIGKDIGHGTSAQIRKGTQVSKASAQAGDLVFFQGTYRSGVSHVGIVTRPGFCVSLASSGCKEHSYTTGYWGSHYMEIRRVL</sequence>
<reference evidence="6 7" key="1">
    <citation type="submission" date="2018-07" db="EMBL/GenBank/DDBJ databases">
        <title>The molecular basis for the intramolecular migration of carboxyl group in the catabolism of para-hydroxybenzoate via gentisate.</title>
        <authorList>
            <person name="Zhao H."/>
            <person name="Xu Y."/>
            <person name="Lin S."/>
            <person name="Spain J.C."/>
            <person name="Zhou N.-Y."/>
        </authorList>
    </citation>
    <scope>NUCLEOTIDE SEQUENCE [LARGE SCALE GENOMIC DNA]</scope>
    <source>
        <strain evidence="6 7">PHB-7a</strain>
    </source>
</reference>
<keyword evidence="2" id="KW-0645">Protease</keyword>
<dbReference type="SUPFAM" id="SSF54001">
    <property type="entry name" value="Cysteine proteinases"/>
    <property type="match status" value="1"/>
</dbReference>
<dbReference type="InterPro" id="IPR059180">
    <property type="entry name" value="3D_YorM"/>
</dbReference>
<dbReference type="InterPro" id="IPR038765">
    <property type="entry name" value="Papain-like_cys_pep_sf"/>
</dbReference>
<keyword evidence="4" id="KW-0788">Thiol protease</keyword>
<evidence type="ECO:0000256" key="2">
    <source>
        <dbReference type="ARBA" id="ARBA00022670"/>
    </source>
</evidence>
<proteinExistence type="inferred from homology"/>
<dbReference type="InterPro" id="IPR000064">
    <property type="entry name" value="NLP_P60_dom"/>
</dbReference>
<feature type="domain" description="NlpC/P60" evidence="5">
    <location>
        <begin position="495"/>
        <end position="620"/>
    </location>
</feature>
<name>A0ABN5N6B0_9BACI</name>
<evidence type="ECO:0000256" key="1">
    <source>
        <dbReference type="ARBA" id="ARBA00007074"/>
    </source>
</evidence>
<dbReference type="Pfam" id="PF06725">
    <property type="entry name" value="3D"/>
    <property type="match status" value="1"/>
</dbReference>
<evidence type="ECO:0000313" key="6">
    <source>
        <dbReference type="EMBL" id="AXN39857.1"/>
    </source>
</evidence>
<organism evidence="6 7">
    <name type="scientific">Peribacillus butanolivorans</name>
    <dbReference type="NCBI Taxonomy" id="421767"/>
    <lineage>
        <taxon>Bacteria</taxon>
        <taxon>Bacillati</taxon>
        <taxon>Bacillota</taxon>
        <taxon>Bacilli</taxon>
        <taxon>Bacillales</taxon>
        <taxon>Bacillaceae</taxon>
        <taxon>Peribacillus</taxon>
    </lineage>
</organism>
<keyword evidence="7" id="KW-1185">Reference proteome</keyword>
<dbReference type="InterPro" id="IPR051202">
    <property type="entry name" value="Peptidase_C40"/>
</dbReference>
<comment type="similarity">
    <text evidence="1">Belongs to the peptidase C40 family.</text>
</comment>
<dbReference type="EMBL" id="CP030926">
    <property type="protein sequence ID" value="AXN39857.1"/>
    <property type="molecule type" value="Genomic_DNA"/>
</dbReference>
<dbReference type="Pfam" id="PF24032">
    <property type="entry name" value="YQBQ"/>
    <property type="match status" value="1"/>
</dbReference>
<dbReference type="InterPro" id="IPR036908">
    <property type="entry name" value="RlpA-like_sf"/>
</dbReference>
<dbReference type="Gene3D" id="3.90.1720.10">
    <property type="entry name" value="endopeptidase domain like (from Nostoc punctiforme)"/>
    <property type="match status" value="1"/>
</dbReference>
<dbReference type="Gene3D" id="2.40.40.10">
    <property type="entry name" value="RlpA-like domain"/>
    <property type="match status" value="1"/>
</dbReference>
<evidence type="ECO:0000313" key="7">
    <source>
        <dbReference type="Proteomes" id="UP000260457"/>
    </source>
</evidence>
<dbReference type="PANTHER" id="PTHR47053">
    <property type="entry name" value="MUREIN DD-ENDOPEPTIDASE MEPH-RELATED"/>
    <property type="match status" value="1"/>
</dbReference>
<evidence type="ECO:0000256" key="4">
    <source>
        <dbReference type="ARBA" id="ARBA00022807"/>
    </source>
</evidence>
<protein>
    <recommendedName>
        <fullName evidence="5">NlpC/P60 domain-containing protein</fullName>
    </recommendedName>
</protein>
<keyword evidence="3" id="KW-0378">Hydrolase</keyword>
<dbReference type="SUPFAM" id="SSF69279">
    <property type="entry name" value="Phage tail proteins"/>
    <property type="match status" value="1"/>
</dbReference>
<dbReference type="Proteomes" id="UP000260457">
    <property type="component" value="Chromosome"/>
</dbReference>
<dbReference type="Pfam" id="PF00877">
    <property type="entry name" value="NLPC_P60"/>
    <property type="match status" value="1"/>
</dbReference>
<dbReference type="CDD" id="cd14667">
    <property type="entry name" value="3D_containing_proteins"/>
    <property type="match status" value="1"/>
</dbReference>
<accession>A0ABN5N6B0</accession>
<gene>
    <name evidence="6" type="ORF">DTO10_16815</name>
</gene>